<feature type="region of interest" description="Disordered" evidence="2">
    <location>
        <begin position="63"/>
        <end position="82"/>
    </location>
</feature>
<evidence type="ECO:0000313" key="4">
    <source>
        <dbReference type="Proteomes" id="UP000078543"/>
    </source>
</evidence>
<keyword evidence="4" id="KW-1185">Reference proteome</keyword>
<feature type="coiled-coil region" evidence="1">
    <location>
        <begin position="185"/>
        <end position="212"/>
    </location>
</feature>
<dbReference type="STRING" id="1437059.A6A05_01210"/>
<evidence type="ECO:0000256" key="2">
    <source>
        <dbReference type="SAM" id="MobiDB-lite"/>
    </source>
</evidence>
<reference evidence="3 4" key="1">
    <citation type="submission" date="2016-04" db="EMBL/GenBank/DDBJ databases">
        <title>Draft genome sequence of freshwater magnetotactic bacteria Magnetospirillum marisnigri SP-1 and Magnetospirillum moscoviense BB-1.</title>
        <authorList>
            <person name="Koziaeva V."/>
            <person name="Dziuba M.V."/>
            <person name="Ivanov T.M."/>
            <person name="Kuznetsov B."/>
            <person name="Grouzdev D.S."/>
        </authorList>
    </citation>
    <scope>NUCLEOTIDE SEQUENCE [LARGE SCALE GENOMIC DNA]</scope>
    <source>
        <strain evidence="3 4">BB-1</strain>
    </source>
</reference>
<evidence type="ECO:0000313" key="3">
    <source>
        <dbReference type="EMBL" id="OAN51509.1"/>
    </source>
</evidence>
<organism evidence="3 4">
    <name type="scientific">Magnetospirillum moscoviense</name>
    <dbReference type="NCBI Taxonomy" id="1437059"/>
    <lineage>
        <taxon>Bacteria</taxon>
        <taxon>Pseudomonadati</taxon>
        <taxon>Pseudomonadota</taxon>
        <taxon>Alphaproteobacteria</taxon>
        <taxon>Rhodospirillales</taxon>
        <taxon>Rhodospirillaceae</taxon>
        <taxon>Magnetospirillum</taxon>
    </lineage>
</organism>
<feature type="region of interest" description="Disordered" evidence="2">
    <location>
        <begin position="37"/>
        <end position="57"/>
    </location>
</feature>
<accession>A0A178MR20</accession>
<keyword evidence="1" id="KW-0175">Coiled coil</keyword>
<dbReference type="EMBL" id="LWQU01000130">
    <property type="protein sequence ID" value="OAN51509.1"/>
    <property type="molecule type" value="Genomic_DNA"/>
</dbReference>
<comment type="caution">
    <text evidence="3">The sequence shown here is derived from an EMBL/GenBank/DDBJ whole genome shotgun (WGS) entry which is preliminary data.</text>
</comment>
<protein>
    <submittedName>
        <fullName evidence="3">Uncharacterized protein</fullName>
    </submittedName>
</protein>
<name>A0A178MR20_9PROT</name>
<proteinExistence type="predicted"/>
<dbReference type="AlphaFoldDB" id="A0A178MR20"/>
<feature type="coiled-coil region" evidence="1">
    <location>
        <begin position="101"/>
        <end position="135"/>
    </location>
</feature>
<gene>
    <name evidence="3" type="ORF">A6A05_01210</name>
</gene>
<evidence type="ECO:0000256" key="1">
    <source>
        <dbReference type="SAM" id="Coils"/>
    </source>
</evidence>
<sequence length="393" mass="43661">MDGRADRRRVMAWLTGGIAFARLGPAAAQSDLLDPAKLGKGGQAPKGAAPDDLLDGSRVRATLPSATAGDGEARPKRSSPGYARSMASSVVASMAGLASEAIRLIAEVKRLTQRKADLERQLADLMAERDIKLEEYRSGLFCSGCGLTRSEIHAKGETFPHPGQRIVQPTPEEIEAKERELQAPIDRLRRELDAVRSKLAQTIAERDEALDQLEHGLRLWRTAVTFEYELLALADHDDEVAHKARLEEIDSQLRKISSERVWNKDKRKDEELNRDWDSWKTMRAELDERRDRRRLANEKDRARATATANSERNELNGYIHSGEISHFIASRANASPIPDVGLGGLGGFYRMGDHNPKHEVAVLPNVRVFIDRFSASPHYLTSYAPPVGARAIP</sequence>
<dbReference type="Proteomes" id="UP000078543">
    <property type="component" value="Unassembled WGS sequence"/>
</dbReference>